<dbReference type="PANTHER" id="PTHR12788:SF10">
    <property type="entry name" value="PROTEIN-TYROSINE SULFOTRANSFERASE"/>
    <property type="match status" value="1"/>
</dbReference>
<dbReference type="Proteomes" id="UP000327044">
    <property type="component" value="Unassembled WGS sequence"/>
</dbReference>
<dbReference type="Gene3D" id="3.40.50.300">
    <property type="entry name" value="P-loop containing nucleotide triphosphate hydrolases"/>
    <property type="match status" value="1"/>
</dbReference>
<organism evidence="6 7">
    <name type="scientific">Photinus pyralis</name>
    <name type="common">Common eastern firefly</name>
    <name type="synonym">Lampyris pyralis</name>
    <dbReference type="NCBI Taxonomy" id="7054"/>
    <lineage>
        <taxon>Eukaryota</taxon>
        <taxon>Metazoa</taxon>
        <taxon>Ecdysozoa</taxon>
        <taxon>Arthropoda</taxon>
        <taxon>Hexapoda</taxon>
        <taxon>Insecta</taxon>
        <taxon>Pterygota</taxon>
        <taxon>Neoptera</taxon>
        <taxon>Endopterygota</taxon>
        <taxon>Coleoptera</taxon>
        <taxon>Polyphaga</taxon>
        <taxon>Elateriformia</taxon>
        <taxon>Elateroidea</taxon>
        <taxon>Lampyridae</taxon>
        <taxon>Lampyrinae</taxon>
        <taxon>Photinus</taxon>
    </lineage>
</organism>
<feature type="non-terminal residue" evidence="6">
    <location>
        <position position="1"/>
    </location>
</feature>
<comment type="function">
    <text evidence="5">Catalyzes the O-sulfation of tyrosine residues within acidic motifs of polypeptides, using 3'-phosphoadenylyl sulfate (PAPS) as cosubstrate.</text>
</comment>
<dbReference type="AlphaFoldDB" id="A0A5N4A018"/>
<evidence type="ECO:0000256" key="3">
    <source>
        <dbReference type="ARBA" id="ARBA00022679"/>
    </source>
</evidence>
<name>A0A5N4A018_PHOPY</name>
<comment type="similarity">
    <text evidence="1 5">Belongs to the protein sulfotransferase family.</text>
</comment>
<dbReference type="InterPro" id="IPR026634">
    <property type="entry name" value="TPST-like"/>
</dbReference>
<dbReference type="GO" id="GO:0005794">
    <property type="term" value="C:Golgi apparatus"/>
    <property type="evidence" value="ECO:0007669"/>
    <property type="project" value="UniProtKB-ARBA"/>
</dbReference>
<dbReference type="EMBL" id="VVIM01000975">
    <property type="protein sequence ID" value="KAB0790636.1"/>
    <property type="molecule type" value="Genomic_DNA"/>
</dbReference>
<dbReference type="GO" id="GO:0008476">
    <property type="term" value="F:protein-tyrosine sulfotransferase activity"/>
    <property type="evidence" value="ECO:0007669"/>
    <property type="project" value="UniProtKB-EC"/>
</dbReference>
<dbReference type="InParanoid" id="A0A5N4A018"/>
<proteinExistence type="inferred from homology"/>
<sequence>CGQETRVIPRLLQLRYHWLKSEKESLRLEQAGITKEVLDSAIAAFTLEIIARHGEPAPRLCNKDPLTIKMGTYVVELFPNAKFVFMVRDGRATVHSIISRQVTITGFDLSSYRQCLRKWNTAVEAMNEQCKKIGPSRCLRVPYEQLVLHPRSWMERVLKFLELPWNETVLHHQDYINNGISLSKYVI</sequence>
<dbReference type="SUPFAM" id="SSF52540">
    <property type="entry name" value="P-loop containing nucleoside triphosphate hydrolases"/>
    <property type="match status" value="1"/>
</dbReference>
<keyword evidence="3 5" id="KW-0808">Transferase</keyword>
<keyword evidence="7" id="KW-1185">Reference proteome</keyword>
<evidence type="ECO:0000256" key="1">
    <source>
        <dbReference type="ARBA" id="ARBA00009988"/>
    </source>
</evidence>
<gene>
    <name evidence="6" type="ORF">PPYR_14926</name>
</gene>
<reference evidence="6 7" key="1">
    <citation type="journal article" date="2018" name="Elife">
        <title>Firefly genomes illuminate parallel origins of bioluminescence in beetles.</title>
        <authorList>
            <person name="Fallon T.R."/>
            <person name="Lower S.E."/>
            <person name="Chang C.H."/>
            <person name="Bessho-Uehara M."/>
            <person name="Martin G.J."/>
            <person name="Bewick A.J."/>
            <person name="Behringer M."/>
            <person name="Debat H.J."/>
            <person name="Wong I."/>
            <person name="Day J.C."/>
            <person name="Suvorov A."/>
            <person name="Silva C.J."/>
            <person name="Stanger-Hall K.F."/>
            <person name="Hall D.W."/>
            <person name="Schmitz R.J."/>
            <person name="Nelson D.R."/>
            <person name="Lewis S.M."/>
            <person name="Shigenobu S."/>
            <person name="Bybee S.M."/>
            <person name="Larracuente A.M."/>
            <person name="Oba Y."/>
            <person name="Weng J.K."/>
        </authorList>
    </citation>
    <scope>NUCLEOTIDE SEQUENCE [LARGE SCALE GENOMIC DNA]</scope>
    <source>
        <strain evidence="6">1611_PpyrPB1</strain>
        <tissue evidence="6">Whole body</tissue>
    </source>
</reference>
<dbReference type="PANTHER" id="PTHR12788">
    <property type="entry name" value="PROTEIN-TYROSINE SULFOTRANSFERASE 2"/>
    <property type="match status" value="1"/>
</dbReference>
<dbReference type="EC" id="2.8.2.20" evidence="2 5"/>
<dbReference type="InterPro" id="IPR027417">
    <property type="entry name" value="P-loop_NTPase"/>
</dbReference>
<evidence type="ECO:0000256" key="4">
    <source>
        <dbReference type="ARBA" id="ARBA00048460"/>
    </source>
</evidence>
<protein>
    <recommendedName>
        <fullName evidence="2 5">Protein-tyrosine sulfotransferase</fullName>
        <ecNumber evidence="2 5">2.8.2.20</ecNumber>
    </recommendedName>
</protein>
<comment type="catalytic activity">
    <reaction evidence="4 5">
        <text>L-tyrosyl-[protein] + 3'-phosphoadenylyl sulfate = O-sulfo-L-tyrosine-[protein] + adenosine 3',5'-bisphosphate + H(+)</text>
        <dbReference type="Rhea" id="RHEA:16801"/>
        <dbReference type="Rhea" id="RHEA-COMP:10136"/>
        <dbReference type="Rhea" id="RHEA-COMP:11688"/>
        <dbReference type="ChEBI" id="CHEBI:15378"/>
        <dbReference type="ChEBI" id="CHEBI:46858"/>
        <dbReference type="ChEBI" id="CHEBI:58339"/>
        <dbReference type="ChEBI" id="CHEBI:58343"/>
        <dbReference type="ChEBI" id="CHEBI:65286"/>
        <dbReference type="EC" id="2.8.2.20"/>
    </reaction>
</comment>
<accession>A0A5N4A018</accession>
<evidence type="ECO:0000256" key="5">
    <source>
        <dbReference type="RuleBase" id="RU365018"/>
    </source>
</evidence>
<evidence type="ECO:0000313" key="7">
    <source>
        <dbReference type="Proteomes" id="UP000327044"/>
    </source>
</evidence>
<dbReference type="Pfam" id="PF13469">
    <property type="entry name" value="Sulfotransfer_3"/>
    <property type="match status" value="1"/>
</dbReference>
<evidence type="ECO:0000313" key="6">
    <source>
        <dbReference type="EMBL" id="KAB0790636.1"/>
    </source>
</evidence>
<comment type="caution">
    <text evidence="6">The sequence shown here is derived from an EMBL/GenBank/DDBJ whole genome shotgun (WGS) entry which is preliminary data.</text>
</comment>
<evidence type="ECO:0000256" key="2">
    <source>
        <dbReference type="ARBA" id="ARBA00013262"/>
    </source>
</evidence>